<feature type="domain" description="PH" evidence="2">
    <location>
        <begin position="302"/>
        <end position="406"/>
    </location>
</feature>
<dbReference type="SUPFAM" id="SSF50729">
    <property type="entry name" value="PH domain-like"/>
    <property type="match status" value="1"/>
</dbReference>
<accession>A0A6F9D7B3</accession>
<name>A0A6F9D7B3_9ASCI</name>
<dbReference type="GO" id="GO:0007165">
    <property type="term" value="P:signal transduction"/>
    <property type="evidence" value="ECO:0007669"/>
    <property type="project" value="InterPro"/>
</dbReference>
<sequence length="1000" mass="112125">MTVESPLSRLMELTSGSGETSIAEVLSDLNLFYIRQIGASLKKHVGLQDRLEREIKIRDGASRLMAACTHENQLLEAAKTLHTSNARTFAYMAELQKLKAAEVMDALMDDPGFSEESRICKGRIAISNIRIPLVWREVFANSKSKDHGKHAAFCLLTLGSEVQDTELVCIDKSTTDISFNDVIVFENASYDFKLRVEIFAYPMCSSSVSAPTPQKLFSRLNRSIGKSEGKRTRERLNSAPSLKLGPQYEKLGHLTLTLEDVGESMHSHDLERIPQSDTRANLPLYENVTFRLVAQPKCLTERCVTGFLNYLEMIGAVPSWSLIWCEVKAGVLKGWKNPEDSATKPPHVSVDLLRKDVKINEIEKPRQKRSHSFQVRDLTERNLFAAGDREDLIKWIRGLRQHKSDHAAWSAACVIDDVIRKPMFIASPSPRKLPSELIFDRGVRKTLVYEQLGMDSPLKAMTDAIRCTDMLRDENLDPRDMTSSVQAMLLDNQTTAPWAGFFTGVTNKPAKVTKVTNIQSETVGRHGYGLRSASACCHDDGNPSDDSDPKSFKLRHQGAVGSTSGSDDAFLSDSDDNTFRTPPSRKPPHLSNNSKKKRKAPMPPRDKPPRPSTRATPPPKPPLPKLPPKGMTTRSSLSSASSLDDILEERGGCHRNRDSPKPRHQRQMSADHLLYRKTMKRGVADGGEEVDPPASIDSLHKSSQSSGYKSETENSSMSSEPALSVRRNERIWERKENCVMPTAIIPLAKGEDDMKPRNFERSQSLDVEGFKRIQGGMRTKTGGARLLAPPSEQEVIYAEPEECRPRTNTLPSISPSRRARLISTPDPASPLTESSGSYRKPIPTPRKSYLTAVEGNQVDKGKHIYEIPFAKVDEHHTSDKVSYRQLQFDANARVYMQAKPPGLPAKKKQMEKEQVLNKEEQVKEEPVYAKVDKKKKQADRAAKKSKGVDAYTKAHKAIITVCKQRMDEEQKREEKEREEQISSEPIQTYNVVNRELVSRV</sequence>
<feature type="compositionally biased region" description="Polar residues" evidence="1">
    <location>
        <begin position="701"/>
        <end position="721"/>
    </location>
</feature>
<dbReference type="GO" id="GO:0000281">
    <property type="term" value="P:mitotic cytokinesis"/>
    <property type="evidence" value="ECO:0007669"/>
    <property type="project" value="TreeGrafter"/>
</dbReference>
<evidence type="ECO:0000313" key="4">
    <source>
        <dbReference type="EMBL" id="CAB3221884.1"/>
    </source>
</evidence>
<dbReference type="PANTHER" id="PTHR21538:SF24">
    <property type="entry name" value="PH DOMAIN-CONTAINING PROTEIN"/>
    <property type="match status" value="1"/>
</dbReference>
<dbReference type="SMART" id="SM00233">
    <property type="entry name" value="PH"/>
    <property type="match status" value="1"/>
</dbReference>
<feature type="region of interest" description="Disordered" evidence="1">
    <location>
        <begin position="535"/>
        <end position="725"/>
    </location>
</feature>
<dbReference type="InterPro" id="IPR012966">
    <property type="entry name" value="AHD"/>
</dbReference>
<dbReference type="GO" id="GO:0000915">
    <property type="term" value="P:actomyosin contractile ring assembly"/>
    <property type="evidence" value="ECO:0007669"/>
    <property type="project" value="TreeGrafter"/>
</dbReference>
<protein>
    <submittedName>
        <fullName evidence="4">Actin-binding protein anillin-like</fullName>
    </submittedName>
</protein>
<feature type="compositionally biased region" description="Basic and acidic residues" evidence="1">
    <location>
        <begin position="749"/>
        <end position="760"/>
    </location>
</feature>
<dbReference type="InterPro" id="IPR011993">
    <property type="entry name" value="PH-like_dom_sf"/>
</dbReference>
<dbReference type="InterPro" id="IPR051364">
    <property type="entry name" value="Cytokinesis/Rho-signaling"/>
</dbReference>
<feature type="region of interest" description="Disordered" evidence="1">
    <location>
        <begin position="965"/>
        <end position="986"/>
    </location>
</feature>
<dbReference type="EMBL" id="LR782941">
    <property type="protein sequence ID" value="CAB3221884.1"/>
    <property type="molecule type" value="mRNA"/>
</dbReference>
<dbReference type="AlphaFoldDB" id="A0A6F9D7B3"/>
<feature type="compositionally biased region" description="Basic and acidic residues" evidence="1">
    <location>
        <begin position="648"/>
        <end position="661"/>
    </location>
</feature>
<gene>
    <name evidence="4" type="primary">Anln-002</name>
</gene>
<feature type="compositionally biased region" description="Polar residues" evidence="1">
    <location>
        <begin position="806"/>
        <end position="815"/>
    </location>
</feature>
<dbReference type="InterPro" id="IPR001849">
    <property type="entry name" value="PH_domain"/>
</dbReference>
<proteinExistence type="evidence at transcript level"/>
<dbReference type="Gene3D" id="1.10.287.160">
    <property type="entry name" value="HR1 repeat"/>
    <property type="match status" value="1"/>
</dbReference>
<evidence type="ECO:0000259" key="2">
    <source>
        <dbReference type="SMART" id="SM00233"/>
    </source>
</evidence>
<dbReference type="Pfam" id="PF08174">
    <property type="entry name" value="Anillin"/>
    <property type="match status" value="1"/>
</dbReference>
<dbReference type="PANTHER" id="PTHR21538">
    <property type="entry name" value="ANILLIN/RHOTEKIN RTKN"/>
    <property type="match status" value="1"/>
</dbReference>
<organism evidence="4">
    <name type="scientific">Phallusia mammillata</name>
    <dbReference type="NCBI Taxonomy" id="59560"/>
    <lineage>
        <taxon>Eukaryota</taxon>
        <taxon>Metazoa</taxon>
        <taxon>Chordata</taxon>
        <taxon>Tunicata</taxon>
        <taxon>Ascidiacea</taxon>
        <taxon>Phlebobranchia</taxon>
        <taxon>Ascidiidae</taxon>
        <taxon>Phallusia</taxon>
    </lineage>
</organism>
<evidence type="ECO:0000256" key="1">
    <source>
        <dbReference type="SAM" id="MobiDB-lite"/>
    </source>
</evidence>
<feature type="compositionally biased region" description="Pro residues" evidence="1">
    <location>
        <begin position="616"/>
        <end position="627"/>
    </location>
</feature>
<dbReference type="InterPro" id="IPR011072">
    <property type="entry name" value="HR1_rho-bd"/>
</dbReference>
<reference evidence="4" key="1">
    <citation type="submission" date="2020-04" db="EMBL/GenBank/DDBJ databases">
        <authorList>
            <person name="Neveu A P."/>
        </authorList>
    </citation>
    <scope>NUCLEOTIDE SEQUENCE</scope>
    <source>
        <tissue evidence="4">Whole embryo</tissue>
    </source>
</reference>
<feature type="domain" description="REM-1" evidence="3">
    <location>
        <begin position="42"/>
        <end position="105"/>
    </location>
</feature>
<dbReference type="Gene3D" id="2.30.29.30">
    <property type="entry name" value="Pleckstrin-homology domain (PH domain)/Phosphotyrosine-binding domain (PTB)"/>
    <property type="match status" value="1"/>
</dbReference>
<feature type="region of interest" description="Disordered" evidence="1">
    <location>
        <begin position="749"/>
        <end position="846"/>
    </location>
</feature>
<feature type="compositionally biased region" description="Basic and acidic residues" evidence="1">
    <location>
        <begin position="537"/>
        <end position="551"/>
    </location>
</feature>
<dbReference type="SMART" id="SM00742">
    <property type="entry name" value="Hr1"/>
    <property type="match status" value="1"/>
</dbReference>
<dbReference type="GO" id="GO:0005826">
    <property type="term" value="C:actomyosin contractile ring"/>
    <property type="evidence" value="ECO:0007669"/>
    <property type="project" value="TreeGrafter"/>
</dbReference>
<feature type="region of interest" description="Disordered" evidence="1">
    <location>
        <begin position="927"/>
        <end position="949"/>
    </location>
</feature>
<feature type="compositionally biased region" description="Basic and acidic residues" evidence="1">
    <location>
        <begin position="965"/>
        <end position="980"/>
    </location>
</feature>
<dbReference type="GO" id="GO:0031106">
    <property type="term" value="P:septin ring organization"/>
    <property type="evidence" value="ECO:0007669"/>
    <property type="project" value="TreeGrafter"/>
</dbReference>
<evidence type="ECO:0000259" key="3">
    <source>
        <dbReference type="SMART" id="SM00742"/>
    </source>
</evidence>